<dbReference type="EMBL" id="CP017241">
    <property type="protein sequence ID" value="APO73666.1"/>
    <property type="molecule type" value="Genomic_DNA"/>
</dbReference>
<organism evidence="1 2">
    <name type="scientific">Rhizobium etli 8C-3</name>
    <dbReference type="NCBI Taxonomy" id="538025"/>
    <lineage>
        <taxon>Bacteria</taxon>
        <taxon>Pseudomonadati</taxon>
        <taxon>Pseudomonadota</taxon>
        <taxon>Alphaproteobacteria</taxon>
        <taxon>Hyphomicrobiales</taxon>
        <taxon>Rhizobiaceae</taxon>
        <taxon>Rhizobium/Agrobacterium group</taxon>
        <taxon>Rhizobium</taxon>
    </lineage>
</organism>
<proteinExistence type="predicted"/>
<evidence type="ECO:0000313" key="2">
    <source>
        <dbReference type="Proteomes" id="UP000185109"/>
    </source>
</evidence>
<accession>A0A1L5P0Q0</accession>
<name>A0A1L5P0Q0_RHIET</name>
<protein>
    <submittedName>
        <fullName evidence="1">Uncharacterized protein</fullName>
    </submittedName>
</protein>
<evidence type="ECO:0000313" key="1">
    <source>
        <dbReference type="EMBL" id="APO73666.1"/>
    </source>
</evidence>
<dbReference type="AlphaFoldDB" id="A0A1L5P0Q0"/>
<gene>
    <name evidence="1" type="ORF">AM571_CH00822</name>
</gene>
<sequence>MGRCHLAGGRDWSGINRGKRHGRRAVTVRNLCARGITVFIRKAITRVTTAAGRNIALKEGGPIKLDKKRFTNYTATLRAFARALADGVTNLPDVKKGS</sequence>
<reference evidence="1 2" key="1">
    <citation type="submission" date="2016-09" db="EMBL/GenBank/DDBJ databases">
        <title>The complete genome sequences of Rhizobium gallicum, symbiovars gallicum and phaseoli, symbionts associated to common bean (Phaseolus vulgaris).</title>
        <authorList>
            <person name="Bustos P."/>
            <person name="Santamaria R.I."/>
            <person name="Perez-Carrascal O.M."/>
            <person name="Juarez S."/>
            <person name="Lozano L."/>
            <person name="Martinez-Flores I."/>
            <person name="Martinez-Romero E."/>
            <person name="Cevallos M."/>
            <person name="Romero D."/>
            <person name="Davila G."/>
            <person name="Gonzalez V."/>
        </authorList>
    </citation>
    <scope>NUCLEOTIDE SEQUENCE [LARGE SCALE GENOMIC DNA]</scope>
    <source>
        <strain evidence="1 2">8C-3</strain>
    </source>
</reference>
<dbReference type="Proteomes" id="UP000185109">
    <property type="component" value="Chromosome"/>
</dbReference>